<keyword evidence="8" id="KW-0456">Lyase</keyword>
<comment type="similarity">
    <text evidence="3">In the N-terminal section; belongs to the enoyl-CoA hydratase/isomerase family.</text>
</comment>
<dbReference type="InterPro" id="IPR029045">
    <property type="entry name" value="ClpP/crotonase-like_dom_sf"/>
</dbReference>
<dbReference type="InterPro" id="IPR050136">
    <property type="entry name" value="FA_oxidation_alpha_subunit"/>
</dbReference>
<accession>A0A3B1J065</accession>
<evidence type="ECO:0000256" key="2">
    <source>
        <dbReference type="ARBA" id="ARBA00007005"/>
    </source>
</evidence>
<comment type="similarity">
    <text evidence="2">In the central section; belongs to the 3-hydroxyacyl-CoA dehydrogenase family.</text>
</comment>
<evidence type="ECO:0000256" key="8">
    <source>
        <dbReference type="ARBA" id="ARBA00023239"/>
    </source>
</evidence>
<reference evidence="11" key="1">
    <citation type="submission" date="2013-03" db="EMBL/GenBank/DDBJ databases">
        <authorList>
            <person name="Jeffery W."/>
            <person name="Warren W."/>
            <person name="Wilson R.K."/>
        </authorList>
    </citation>
    <scope>NUCLEOTIDE SEQUENCE</scope>
    <source>
        <strain evidence="11">female</strain>
    </source>
</reference>
<dbReference type="PANTHER" id="PTHR43612:SF3">
    <property type="entry name" value="TRIFUNCTIONAL ENZYME SUBUNIT ALPHA, MITOCHONDRIAL"/>
    <property type="match status" value="1"/>
</dbReference>
<dbReference type="Gene3D" id="3.90.226.10">
    <property type="entry name" value="2-enoyl-CoA Hydratase, Chain A, domain 1"/>
    <property type="match status" value="1"/>
</dbReference>
<comment type="pathway">
    <text evidence="1">Lipid metabolism; fatty acid beta-oxidation.</text>
</comment>
<keyword evidence="6" id="KW-0520">NAD</keyword>
<dbReference type="InterPro" id="IPR001753">
    <property type="entry name" value="Enoyl-CoA_hydra/iso"/>
</dbReference>
<protein>
    <recommendedName>
        <fullName evidence="4">enoyl-CoA hydratase</fullName>
        <ecNumber evidence="4">4.2.1.17</ecNumber>
    </recommendedName>
</protein>
<dbReference type="GO" id="GO:0006635">
    <property type="term" value="P:fatty acid beta-oxidation"/>
    <property type="evidence" value="ECO:0007669"/>
    <property type="project" value="TreeGrafter"/>
</dbReference>
<dbReference type="FunFam" id="3.90.226.10:FF:000011">
    <property type="entry name" value="Fatty acid oxidation complex subunit alpha"/>
    <property type="match status" value="1"/>
</dbReference>
<dbReference type="GO" id="GO:0004300">
    <property type="term" value="F:enoyl-CoA hydratase activity"/>
    <property type="evidence" value="ECO:0007669"/>
    <property type="project" value="UniProtKB-EC"/>
</dbReference>
<reference evidence="11" key="2">
    <citation type="journal article" date="2014" name="Nat. Commun.">
        <title>The cavefish genome reveals candidate genes for eye loss.</title>
        <authorList>
            <person name="McGaugh S.E."/>
            <person name="Gross J.B."/>
            <person name="Aken B."/>
            <person name="Blin M."/>
            <person name="Borowsky R."/>
            <person name="Chalopin D."/>
            <person name="Hinaux H."/>
            <person name="Jeffery W.R."/>
            <person name="Keene A."/>
            <person name="Ma L."/>
            <person name="Minx P."/>
            <person name="Murphy D."/>
            <person name="O'Quin K.E."/>
            <person name="Retaux S."/>
            <person name="Rohner N."/>
            <person name="Searle S.M."/>
            <person name="Stahl B.A."/>
            <person name="Tabin C."/>
            <person name="Volff J.N."/>
            <person name="Yoshizawa M."/>
            <person name="Warren W.C."/>
        </authorList>
    </citation>
    <scope>NUCLEOTIDE SEQUENCE [LARGE SCALE GENOMIC DNA]</scope>
    <source>
        <strain evidence="11">female</strain>
    </source>
</reference>
<sequence length="313" mass="35792">MSYLFLNFYRPWHIMWLFEIFYRFITSSRLKGRTHVDWKAKGDVAVVRVNEPNSVMNTWTSHMQKDMMEVMDEIWTTDSVGSAVVISTKPHCFITGMDLKTIKSCKTEEEATLLSRQWQGMMKKIECSPKPIVAAISGWCLNAGLEFATACQYRLATGGDMTSLVSREVRMGLMPSAGGTQRLTELVGPYHALQIMLEGHRIQADAAKKMGLVHKVVDTTDHKYFEDVAVSCARGIVKKSIPLTPQKEWSKIAHDFYYSFPKVRQDMYRNTWNTVISKETFCSAPLKIIETVRIGFTKHLQRFIGRVICDNII</sequence>
<dbReference type="Pfam" id="PF00378">
    <property type="entry name" value="ECH_1"/>
    <property type="match status" value="1"/>
</dbReference>
<dbReference type="AlphaFoldDB" id="A0A3B1J065"/>
<evidence type="ECO:0000256" key="3">
    <source>
        <dbReference type="ARBA" id="ARBA00008750"/>
    </source>
</evidence>
<keyword evidence="7" id="KW-0443">Lipid metabolism</keyword>
<keyword evidence="11" id="KW-1185">Reference proteome</keyword>
<dbReference type="Ensembl" id="ENSAMXT00000043108.1">
    <property type="protein sequence ID" value="ENSAMXP00000035301.1"/>
    <property type="gene ID" value="ENSAMXG00000034494.1"/>
</dbReference>
<keyword evidence="5" id="KW-0276">Fatty acid metabolism</keyword>
<dbReference type="Bgee" id="ENSAMXG00000034494">
    <property type="expression patterns" value="Expressed in testis and 1 other cell type or tissue"/>
</dbReference>
<dbReference type="STRING" id="7994.ENSAMXP00000035301"/>
<dbReference type="PANTHER" id="PTHR43612">
    <property type="entry name" value="TRIFUNCTIONAL ENZYME SUBUNIT ALPHA"/>
    <property type="match status" value="1"/>
</dbReference>
<evidence type="ECO:0000256" key="5">
    <source>
        <dbReference type="ARBA" id="ARBA00022832"/>
    </source>
</evidence>
<proteinExistence type="inferred from homology"/>
<keyword evidence="9" id="KW-0511">Multifunctional enzyme</keyword>
<reference evidence="10" key="3">
    <citation type="submission" date="2025-08" db="UniProtKB">
        <authorList>
            <consortium name="Ensembl"/>
        </authorList>
    </citation>
    <scope>IDENTIFICATION</scope>
</reference>
<dbReference type="GO" id="GO:0016507">
    <property type="term" value="C:mitochondrial fatty acid beta-oxidation multienzyme complex"/>
    <property type="evidence" value="ECO:0007669"/>
    <property type="project" value="TreeGrafter"/>
</dbReference>
<evidence type="ECO:0000256" key="9">
    <source>
        <dbReference type="ARBA" id="ARBA00023268"/>
    </source>
</evidence>
<dbReference type="EC" id="4.2.1.17" evidence="4"/>
<evidence type="ECO:0000313" key="11">
    <source>
        <dbReference type="Proteomes" id="UP000018467"/>
    </source>
</evidence>
<reference evidence="10" key="4">
    <citation type="submission" date="2025-09" db="UniProtKB">
        <authorList>
            <consortium name="Ensembl"/>
        </authorList>
    </citation>
    <scope>IDENTIFICATION</scope>
</reference>
<evidence type="ECO:0000256" key="6">
    <source>
        <dbReference type="ARBA" id="ARBA00023027"/>
    </source>
</evidence>
<evidence type="ECO:0000313" key="10">
    <source>
        <dbReference type="Ensembl" id="ENSAMXP00000035301.1"/>
    </source>
</evidence>
<dbReference type="InParanoid" id="A0A3B1J065"/>
<evidence type="ECO:0000256" key="4">
    <source>
        <dbReference type="ARBA" id="ARBA00012076"/>
    </source>
</evidence>
<evidence type="ECO:0000256" key="1">
    <source>
        <dbReference type="ARBA" id="ARBA00005005"/>
    </source>
</evidence>
<organism evidence="10 11">
    <name type="scientific">Astyanax mexicanus</name>
    <name type="common">Blind cave fish</name>
    <name type="synonym">Astyanax fasciatus mexicanus</name>
    <dbReference type="NCBI Taxonomy" id="7994"/>
    <lineage>
        <taxon>Eukaryota</taxon>
        <taxon>Metazoa</taxon>
        <taxon>Chordata</taxon>
        <taxon>Craniata</taxon>
        <taxon>Vertebrata</taxon>
        <taxon>Euteleostomi</taxon>
        <taxon>Actinopterygii</taxon>
        <taxon>Neopterygii</taxon>
        <taxon>Teleostei</taxon>
        <taxon>Ostariophysi</taxon>
        <taxon>Characiformes</taxon>
        <taxon>Characoidei</taxon>
        <taxon>Acestrorhamphidae</taxon>
        <taxon>Acestrorhamphinae</taxon>
        <taxon>Astyanax</taxon>
    </lineage>
</organism>
<evidence type="ECO:0000256" key="7">
    <source>
        <dbReference type="ARBA" id="ARBA00023098"/>
    </source>
</evidence>
<dbReference type="GO" id="GO:0016509">
    <property type="term" value="F:long-chain (3S)-3-hydroxyacyl-CoA dehydrogenase (NAD+) activity"/>
    <property type="evidence" value="ECO:0007669"/>
    <property type="project" value="TreeGrafter"/>
</dbReference>
<dbReference type="CDD" id="cd06558">
    <property type="entry name" value="crotonase-like"/>
    <property type="match status" value="1"/>
</dbReference>
<dbReference type="GeneTree" id="ENSGT00940000154677"/>
<dbReference type="Proteomes" id="UP000018467">
    <property type="component" value="Unassembled WGS sequence"/>
</dbReference>
<name>A0A3B1J065_ASTMX</name>
<dbReference type="SUPFAM" id="SSF52096">
    <property type="entry name" value="ClpP/crotonase"/>
    <property type="match status" value="1"/>
</dbReference>